<organism evidence="3 4">
    <name type="scientific">Trichonephila inaurata madagascariensis</name>
    <dbReference type="NCBI Taxonomy" id="2747483"/>
    <lineage>
        <taxon>Eukaryota</taxon>
        <taxon>Metazoa</taxon>
        <taxon>Ecdysozoa</taxon>
        <taxon>Arthropoda</taxon>
        <taxon>Chelicerata</taxon>
        <taxon>Arachnida</taxon>
        <taxon>Araneae</taxon>
        <taxon>Araneomorphae</taxon>
        <taxon>Entelegynae</taxon>
        <taxon>Araneoidea</taxon>
        <taxon>Nephilidae</taxon>
        <taxon>Trichonephila</taxon>
        <taxon>Trichonephila inaurata</taxon>
    </lineage>
</organism>
<evidence type="ECO:0000313" key="4">
    <source>
        <dbReference type="Proteomes" id="UP000886998"/>
    </source>
</evidence>
<dbReference type="Gene3D" id="3.40.50.720">
    <property type="entry name" value="NAD(P)-binding Rossmann-like Domain"/>
    <property type="match status" value="1"/>
</dbReference>
<dbReference type="OrthoDB" id="8947933at2759"/>
<name>A0A8X6X173_9ARAC</name>
<reference evidence="3" key="1">
    <citation type="submission" date="2020-08" db="EMBL/GenBank/DDBJ databases">
        <title>Multicomponent nature underlies the extraordinary mechanical properties of spider dragline silk.</title>
        <authorList>
            <person name="Kono N."/>
            <person name="Nakamura H."/>
            <person name="Mori M."/>
            <person name="Yoshida Y."/>
            <person name="Ohtoshi R."/>
            <person name="Malay A.D."/>
            <person name="Moran D.A.P."/>
            <person name="Tomita M."/>
            <person name="Numata K."/>
            <person name="Arakawa K."/>
        </authorList>
    </citation>
    <scope>NUCLEOTIDE SEQUENCE</scope>
</reference>
<comment type="similarity">
    <text evidence="1">Belongs to the short-chain dehydrogenases/reductases (SDR) family.</text>
</comment>
<accession>A0A8X6X173</accession>
<gene>
    <name evidence="3" type="primary">DHRS11</name>
    <name evidence="3" type="ORF">TNIN_374011</name>
</gene>
<dbReference type="PANTHER" id="PTHR43115">
    <property type="entry name" value="DEHYDROGENASE/REDUCTASE SDR FAMILY MEMBER 11"/>
    <property type="match status" value="1"/>
</dbReference>
<dbReference type="InterPro" id="IPR036291">
    <property type="entry name" value="NAD(P)-bd_dom_sf"/>
</dbReference>
<dbReference type="InterPro" id="IPR002347">
    <property type="entry name" value="SDR_fam"/>
</dbReference>
<keyword evidence="2" id="KW-0560">Oxidoreductase</keyword>
<evidence type="ECO:0000313" key="3">
    <source>
        <dbReference type="EMBL" id="GFY45035.1"/>
    </source>
</evidence>
<dbReference type="PRINTS" id="PR00081">
    <property type="entry name" value="GDHRDH"/>
</dbReference>
<dbReference type="Pfam" id="PF00106">
    <property type="entry name" value="adh_short"/>
    <property type="match status" value="1"/>
</dbReference>
<keyword evidence="4" id="KW-1185">Reference proteome</keyword>
<proteinExistence type="inferred from homology"/>
<comment type="caution">
    <text evidence="3">The sequence shown here is derived from an EMBL/GenBank/DDBJ whole genome shotgun (WGS) entry which is preliminary data.</text>
</comment>
<dbReference type="GO" id="GO:0016491">
    <property type="term" value="F:oxidoreductase activity"/>
    <property type="evidence" value="ECO:0007669"/>
    <property type="project" value="UniProtKB-KW"/>
</dbReference>
<evidence type="ECO:0000256" key="1">
    <source>
        <dbReference type="ARBA" id="ARBA00006484"/>
    </source>
</evidence>
<evidence type="ECO:0000256" key="2">
    <source>
        <dbReference type="ARBA" id="ARBA00023002"/>
    </source>
</evidence>
<dbReference type="SUPFAM" id="SSF51735">
    <property type="entry name" value="NAD(P)-binding Rossmann-fold domains"/>
    <property type="match status" value="1"/>
</dbReference>
<sequence length="292" mass="32410">MCVLCVTIKTSCLSFVPIKLDNALQKKAFASTASNATMTVTVSYIKETCVFTAPLTTKPKWNSPVEKLSRDPFIGNCNSCEKKSLRSWRYNCDNAYYIQQPAFVDSTAPSISNFGRYSSIIKMERWRGRIALVTGASTGIGAALCRELTRQGMQVVGCARNASKIQELAEEEKKRGSPGSIHAIKCDLTQEPEILSMFDEIRQTFGRLDVCINNAGLSHNTTLLSGRTADWKNMIDVNVLALCICTREAVKLMKEANVANGQIIHISRYLLQFTFNNNPSIVTFLINITLDI</sequence>
<dbReference type="AlphaFoldDB" id="A0A8X6X173"/>
<evidence type="ECO:0008006" key="5">
    <source>
        <dbReference type="Google" id="ProtNLM"/>
    </source>
</evidence>
<dbReference type="PANTHER" id="PTHR43115:SF4">
    <property type="entry name" value="DEHYDROGENASE_REDUCTASE SDR FAMILY MEMBER 11"/>
    <property type="match status" value="1"/>
</dbReference>
<dbReference type="Proteomes" id="UP000886998">
    <property type="component" value="Unassembled WGS sequence"/>
</dbReference>
<protein>
    <recommendedName>
        <fullName evidence="5">Dehydrogenase/reductase SDR family member 11</fullName>
    </recommendedName>
</protein>
<dbReference type="EMBL" id="BMAV01004556">
    <property type="protein sequence ID" value="GFY45035.1"/>
    <property type="molecule type" value="Genomic_DNA"/>
</dbReference>